<dbReference type="HOGENOM" id="CLU_1248458_0_0_9"/>
<protein>
    <submittedName>
        <fullName evidence="2">Uncharacterized protein</fullName>
    </submittedName>
</protein>
<reference evidence="3" key="1">
    <citation type="journal article" date="2016" name="Genome Announc.">
        <title>Complete genome sequence of Alkaliphilus metalliredigens strain QYMF, an alkaliphilic and metal-reducing bacterium isolated from borax-contaminated leachate ponds.</title>
        <authorList>
            <person name="Hwang C."/>
            <person name="Copeland A."/>
            <person name="Lucas S."/>
            <person name="Lapidus A."/>
            <person name="Barry K."/>
            <person name="Detter J.C."/>
            <person name="Glavina Del Rio T."/>
            <person name="Hammon N."/>
            <person name="Israni S."/>
            <person name="Dalin E."/>
            <person name="Tice H."/>
            <person name="Pitluck S."/>
            <person name="Chertkov O."/>
            <person name="Brettin T."/>
            <person name="Bruce D."/>
            <person name="Han C."/>
            <person name="Schmutz J."/>
            <person name="Larimer F."/>
            <person name="Land M.L."/>
            <person name="Hauser L."/>
            <person name="Kyrpides N."/>
            <person name="Mikhailova N."/>
            <person name="Ye Q."/>
            <person name="Zhou J."/>
            <person name="Richardson P."/>
            <person name="Fields M.W."/>
        </authorList>
    </citation>
    <scope>NUCLEOTIDE SEQUENCE [LARGE SCALE GENOMIC DNA]</scope>
    <source>
        <strain evidence="3">QYMF</strain>
    </source>
</reference>
<dbReference type="KEGG" id="amt:Amet_1808"/>
<sequence length="221" mass="25247">MFDSIFLNVGFLVILLWGMSAITKESKLFNKRLAIIGGALVIINIFVTYQYIQVQSSHNTATYNLYLLTSSSMDQVTQIANKETENMEDIASLNKVIEDIYQHTNPLLLQMNHTRLVSSSSQRQLYGIIGDLSEQLEVFLNHHNSILAKGEVIETELFQQYDQLKSELFIFSHKFRSRGASSGVRLGIIQHRLFLDENEINRMEKTVGNISKIIEELTSEN</sequence>
<accession>A6TP60</accession>
<evidence type="ECO:0000313" key="2">
    <source>
        <dbReference type="EMBL" id="ABR47978.1"/>
    </source>
</evidence>
<evidence type="ECO:0000313" key="3">
    <source>
        <dbReference type="Proteomes" id="UP000001572"/>
    </source>
</evidence>
<keyword evidence="1" id="KW-1133">Transmembrane helix</keyword>
<keyword evidence="1" id="KW-0472">Membrane</keyword>
<dbReference type="RefSeq" id="WP_012063013.1">
    <property type="nucleotide sequence ID" value="NC_009633.1"/>
</dbReference>
<keyword evidence="1" id="KW-0812">Transmembrane</keyword>
<proteinExistence type="predicted"/>
<keyword evidence="3" id="KW-1185">Reference proteome</keyword>
<gene>
    <name evidence="2" type="ordered locus">Amet_1808</name>
</gene>
<evidence type="ECO:0000256" key="1">
    <source>
        <dbReference type="SAM" id="Phobius"/>
    </source>
</evidence>
<dbReference type="AlphaFoldDB" id="A6TP60"/>
<name>A6TP60_ALKMQ</name>
<dbReference type="Proteomes" id="UP000001572">
    <property type="component" value="Chromosome"/>
</dbReference>
<feature type="transmembrane region" description="Helical" evidence="1">
    <location>
        <begin position="6"/>
        <end position="22"/>
    </location>
</feature>
<organism evidence="2 3">
    <name type="scientific">Alkaliphilus metalliredigens (strain QYMF)</name>
    <dbReference type="NCBI Taxonomy" id="293826"/>
    <lineage>
        <taxon>Bacteria</taxon>
        <taxon>Bacillati</taxon>
        <taxon>Bacillota</taxon>
        <taxon>Clostridia</taxon>
        <taxon>Peptostreptococcales</taxon>
        <taxon>Natronincolaceae</taxon>
        <taxon>Alkaliphilus</taxon>
    </lineage>
</organism>
<dbReference type="STRING" id="293826.Amet_1808"/>
<feature type="transmembrane region" description="Helical" evidence="1">
    <location>
        <begin position="34"/>
        <end position="52"/>
    </location>
</feature>
<dbReference type="EMBL" id="CP000724">
    <property type="protein sequence ID" value="ABR47978.1"/>
    <property type="molecule type" value="Genomic_DNA"/>
</dbReference>